<comment type="caution">
    <text evidence="4">The sequence shown here is derived from an EMBL/GenBank/DDBJ whole genome shotgun (WGS) entry which is preliminary data.</text>
</comment>
<feature type="transmembrane region" description="Helical" evidence="2">
    <location>
        <begin position="180"/>
        <end position="199"/>
    </location>
</feature>
<evidence type="ECO:0000313" key="4">
    <source>
        <dbReference type="EMBL" id="CAL5221661.1"/>
    </source>
</evidence>
<keyword evidence="5" id="KW-1185">Reference proteome</keyword>
<sequence>MGRSDEFHWVTDAEPHSTRRREILAKHGDKVRKLYGYDHSTAWQVVGVMAVQIAMAYVVKDASWWKVLVAAYVVSGTCSQNLFTAQHELSHFLAFRKPLYNRILSLASNCPLVVPTATSFRKYHQEHHSHLGVDGWDVDLPTYLEANYITGVGAKVAWVLVYIVVYGLRPVLIRPKPVGTADVVNVALVVGFDAAILYFMGFKALMYLLVGVVLGGGLHPMAGHLIAEHYMFLKGQETYSYYGPLNALTYNVGYHNEHHDFPQIPHTRLHKLKAIAPEYYETLAYHTSWTWVTWKFLSDPEVGPWTRMRRPTREAAPAPATPDKAAALAAFKAEQQAALKKAEVAKDLPGAFTDPASPGVRTRAQARKML</sequence>
<keyword evidence="2" id="KW-1133">Transmembrane helix</keyword>
<proteinExistence type="predicted"/>
<dbReference type="InterPro" id="IPR013866">
    <property type="entry name" value="Sphingolipid_d4-desaturase_N"/>
</dbReference>
<evidence type="ECO:0000256" key="2">
    <source>
        <dbReference type="SAM" id="Phobius"/>
    </source>
</evidence>
<keyword evidence="2" id="KW-0472">Membrane</keyword>
<dbReference type="Pfam" id="PF08557">
    <property type="entry name" value="Lipid_DES"/>
    <property type="match status" value="1"/>
</dbReference>
<accession>A0ABP1FRT7</accession>
<dbReference type="PANTHER" id="PTHR12879">
    <property type="entry name" value="SPHINGOLIPID DELTA 4 DESATURASE/C-4 HYDROXYLASE PROTEIN DES2"/>
    <property type="match status" value="1"/>
</dbReference>
<evidence type="ECO:0000313" key="5">
    <source>
        <dbReference type="Proteomes" id="UP001497392"/>
    </source>
</evidence>
<feature type="domain" description="Sphingolipid delta4-desaturase N-terminal" evidence="3">
    <location>
        <begin position="2"/>
        <end position="41"/>
    </location>
</feature>
<dbReference type="InterPro" id="IPR005804">
    <property type="entry name" value="FA_desaturase_dom"/>
</dbReference>
<name>A0ABP1FRT7_9CHLO</name>
<dbReference type="Proteomes" id="UP001497392">
    <property type="component" value="Unassembled WGS sequence"/>
</dbReference>
<feature type="transmembrane region" description="Helical" evidence="2">
    <location>
        <begin position="205"/>
        <end position="227"/>
    </location>
</feature>
<evidence type="ECO:0000259" key="3">
    <source>
        <dbReference type="SMART" id="SM01269"/>
    </source>
</evidence>
<dbReference type="SMART" id="SM01269">
    <property type="entry name" value="Lipid_DES"/>
    <property type="match status" value="1"/>
</dbReference>
<feature type="transmembrane region" description="Helical" evidence="2">
    <location>
        <begin position="148"/>
        <end position="168"/>
    </location>
</feature>
<reference evidence="4 5" key="1">
    <citation type="submission" date="2024-06" db="EMBL/GenBank/DDBJ databases">
        <authorList>
            <person name="Kraege A."/>
            <person name="Thomma B."/>
        </authorList>
    </citation>
    <scope>NUCLEOTIDE SEQUENCE [LARGE SCALE GENOMIC DNA]</scope>
</reference>
<organism evidence="4 5">
    <name type="scientific">Coccomyxa viridis</name>
    <dbReference type="NCBI Taxonomy" id="1274662"/>
    <lineage>
        <taxon>Eukaryota</taxon>
        <taxon>Viridiplantae</taxon>
        <taxon>Chlorophyta</taxon>
        <taxon>core chlorophytes</taxon>
        <taxon>Trebouxiophyceae</taxon>
        <taxon>Trebouxiophyceae incertae sedis</taxon>
        <taxon>Coccomyxaceae</taxon>
        <taxon>Coccomyxa</taxon>
    </lineage>
</organism>
<feature type="region of interest" description="Disordered" evidence="1">
    <location>
        <begin position="350"/>
        <end position="370"/>
    </location>
</feature>
<dbReference type="Pfam" id="PF00487">
    <property type="entry name" value="FA_desaturase"/>
    <property type="match status" value="1"/>
</dbReference>
<protein>
    <submittedName>
        <fullName evidence="4">G3889 protein</fullName>
    </submittedName>
</protein>
<evidence type="ECO:0000256" key="1">
    <source>
        <dbReference type="SAM" id="MobiDB-lite"/>
    </source>
</evidence>
<gene>
    <name evidence="4" type="primary">g3889</name>
    <name evidence="4" type="ORF">VP750_LOCUS3320</name>
</gene>
<dbReference type="EMBL" id="CAXHTA020000005">
    <property type="protein sequence ID" value="CAL5221661.1"/>
    <property type="molecule type" value="Genomic_DNA"/>
</dbReference>
<keyword evidence="2" id="KW-0812">Transmembrane</keyword>
<feature type="transmembrane region" description="Helical" evidence="2">
    <location>
        <begin position="41"/>
        <end position="59"/>
    </location>
</feature>
<dbReference type="PANTHER" id="PTHR12879:SF8">
    <property type="entry name" value="SPHINGOLIPID DELTA(4)-DESATURASE DES1"/>
    <property type="match status" value="1"/>
</dbReference>